<protein>
    <submittedName>
        <fullName evidence="1">Uncharacterized protein</fullName>
    </submittedName>
</protein>
<dbReference type="AlphaFoldDB" id="A0AAD9AQX5"/>
<name>A0AAD9AQX5_9PEZI</name>
<proteinExistence type="predicted"/>
<gene>
    <name evidence="1" type="ORF">CCHR01_05254</name>
</gene>
<comment type="caution">
    <text evidence="1">The sequence shown here is derived from an EMBL/GenBank/DDBJ whole genome shotgun (WGS) entry which is preliminary data.</text>
</comment>
<dbReference type="EMBL" id="JAQOWY010000082">
    <property type="protein sequence ID" value="KAK1852102.1"/>
    <property type="molecule type" value="Genomic_DNA"/>
</dbReference>
<sequence>MMGWDTMGLDVGFLGPLSWGQYQWHEEIGRSHLHMHKRRDLLLLEAAINHHSKDSASRCIQTQDSWH</sequence>
<dbReference type="Proteomes" id="UP001243330">
    <property type="component" value="Unassembled WGS sequence"/>
</dbReference>
<evidence type="ECO:0000313" key="2">
    <source>
        <dbReference type="Proteomes" id="UP001243330"/>
    </source>
</evidence>
<organism evidence="1 2">
    <name type="scientific">Colletotrichum chrysophilum</name>
    <dbReference type="NCBI Taxonomy" id="1836956"/>
    <lineage>
        <taxon>Eukaryota</taxon>
        <taxon>Fungi</taxon>
        <taxon>Dikarya</taxon>
        <taxon>Ascomycota</taxon>
        <taxon>Pezizomycotina</taxon>
        <taxon>Sordariomycetes</taxon>
        <taxon>Hypocreomycetidae</taxon>
        <taxon>Glomerellales</taxon>
        <taxon>Glomerellaceae</taxon>
        <taxon>Colletotrichum</taxon>
        <taxon>Colletotrichum gloeosporioides species complex</taxon>
    </lineage>
</organism>
<evidence type="ECO:0000313" key="1">
    <source>
        <dbReference type="EMBL" id="KAK1852102.1"/>
    </source>
</evidence>
<reference evidence="1" key="1">
    <citation type="submission" date="2023-01" db="EMBL/GenBank/DDBJ databases">
        <title>Colletotrichum chrysophilum M932 genome sequence.</title>
        <authorList>
            <person name="Baroncelli R."/>
        </authorList>
    </citation>
    <scope>NUCLEOTIDE SEQUENCE</scope>
    <source>
        <strain evidence="1">M932</strain>
    </source>
</reference>
<accession>A0AAD9AQX5</accession>
<keyword evidence="2" id="KW-1185">Reference proteome</keyword>